<accession>A0A0G3BPS5</accession>
<organism evidence="1 2">
    <name type="scientific">Caldimonas brevitalea</name>
    <dbReference type="NCBI Taxonomy" id="413882"/>
    <lineage>
        <taxon>Bacteria</taxon>
        <taxon>Pseudomonadati</taxon>
        <taxon>Pseudomonadota</taxon>
        <taxon>Betaproteobacteria</taxon>
        <taxon>Burkholderiales</taxon>
        <taxon>Sphaerotilaceae</taxon>
        <taxon>Caldimonas</taxon>
    </lineage>
</organism>
<dbReference type="KEGG" id="pbh:AAW51_1879"/>
<evidence type="ECO:0000313" key="1">
    <source>
        <dbReference type="EMBL" id="AKJ28570.1"/>
    </source>
</evidence>
<keyword evidence="2" id="KW-1185">Reference proteome</keyword>
<dbReference type="Proteomes" id="UP000035352">
    <property type="component" value="Chromosome"/>
</dbReference>
<dbReference type="AlphaFoldDB" id="A0A0G3BPS5"/>
<protein>
    <submittedName>
        <fullName evidence="1">Uncharacterized protein</fullName>
    </submittedName>
</protein>
<reference evidence="1 2" key="1">
    <citation type="submission" date="2015-05" db="EMBL/GenBank/DDBJ databases">
        <authorList>
            <person name="Tang B."/>
            <person name="Yu Y."/>
        </authorList>
    </citation>
    <scope>NUCLEOTIDE SEQUENCE [LARGE SCALE GENOMIC DNA]</scope>
    <source>
        <strain evidence="1 2">DSM 7029</strain>
    </source>
</reference>
<gene>
    <name evidence="1" type="ORF">AAW51_1879</name>
</gene>
<proteinExistence type="predicted"/>
<dbReference type="EMBL" id="CP011371">
    <property type="protein sequence ID" value="AKJ28570.1"/>
    <property type="molecule type" value="Genomic_DNA"/>
</dbReference>
<sequence>MTVLVLDGGDLFPGARLIMSIVDGQRRVSLRQRMPAYCLQHKIAVPSAWSTPSR</sequence>
<name>A0A0G3BPS5_9BURK</name>
<evidence type="ECO:0000313" key="2">
    <source>
        <dbReference type="Proteomes" id="UP000035352"/>
    </source>
</evidence>